<dbReference type="CDD" id="cd00086">
    <property type="entry name" value="homeodomain"/>
    <property type="match status" value="1"/>
</dbReference>
<sequence>MSQQEPLLSNVEHTMTPVLDDAMWLNEYIVGGSYHTSDSNVQGEVRHILDWHTTSPPAIEENLNAAQSSANWCTNVSEGIVTSTVASMPGLEGGAEPAPKHTKVKSVKRSRRHNNHSPLRLTSPSISLRHERTVPSKKRRSSFLPAQTAALQDWLKAHRECPYPTAQDRLRLAKSTSLSVDQVNRWFTNRRARHTEPHRLLLPQGQQHLEKSPLEAYLSSPMENEAVEESTIRNASQSPEYYSHCFQMGRSDSCLSAGDVSSYLDPSSSSHTPQNTFYNIRKQGRKRPIWSPPTITGSESKRNKPPPTSAPSMSVENAEAVFWCTFAGCHVRLTSKTWKRHEETKHAPRHRWTCMLQGFRVQSSLTGSAICAFCGLTEPQDTHAFACSRISECQKRKNCERTFARKDHLKQHLKNFHHSRFDKSMECWKIDADPSETHWTCGFCGELLYGWNARALHISKHFRDQNCHIKDWDVDRFNNPESQHACTTSFVDETFKYPYPASVPSGFSSKTARPDLFLHIPDMINPTSPSPVDAYPDTIITPTDPITLPPPGLQTPLREPSAFSDGMQSPSSYPQQWATTSPTPFITFTSDDPSGQNKRPLAHVSPVVIPPQGLQSRDYARLEQRVFALEAELQLVRRQQSQTPEPTFATLAVPPPTYGPRRRRHSRSTSQEEIGDELRVYKCSEPSCPSQAGFRYPLQLVRHERAAHHERRWQHIMRIAEDEVPRE</sequence>
<dbReference type="InterPro" id="IPR009057">
    <property type="entry name" value="Homeodomain-like_sf"/>
</dbReference>
<dbReference type="SUPFAM" id="SSF46689">
    <property type="entry name" value="Homeodomain-like"/>
    <property type="match status" value="1"/>
</dbReference>
<keyword evidence="2 5" id="KW-0371">Homeobox</keyword>
<dbReference type="InterPro" id="IPR001356">
    <property type="entry name" value="HD"/>
</dbReference>
<evidence type="ECO:0008006" key="11">
    <source>
        <dbReference type="Google" id="ProtNLM"/>
    </source>
</evidence>
<protein>
    <recommendedName>
        <fullName evidence="11">Homeobox domain-containing protein</fullName>
    </recommendedName>
</protein>
<dbReference type="PANTHER" id="PTHR11850">
    <property type="entry name" value="HOMEOBOX PROTEIN TRANSCRIPTION FACTORS"/>
    <property type="match status" value="1"/>
</dbReference>
<dbReference type="GeneID" id="54487367"/>
<dbReference type="OrthoDB" id="10056939at2759"/>
<dbReference type="Gene3D" id="1.10.10.60">
    <property type="entry name" value="Homeodomain-like"/>
    <property type="match status" value="1"/>
</dbReference>
<dbReference type="GO" id="GO:0005634">
    <property type="term" value="C:nucleus"/>
    <property type="evidence" value="ECO:0007669"/>
    <property type="project" value="UniProtKB-SubCell"/>
</dbReference>
<organism evidence="9 10">
    <name type="scientific">Pseudovirgaria hyperparasitica</name>
    <dbReference type="NCBI Taxonomy" id="470096"/>
    <lineage>
        <taxon>Eukaryota</taxon>
        <taxon>Fungi</taxon>
        <taxon>Dikarya</taxon>
        <taxon>Ascomycota</taxon>
        <taxon>Pezizomycotina</taxon>
        <taxon>Dothideomycetes</taxon>
        <taxon>Dothideomycetes incertae sedis</taxon>
        <taxon>Acrospermales</taxon>
        <taxon>Acrospermaceae</taxon>
        <taxon>Pseudovirgaria</taxon>
    </lineage>
</organism>
<dbReference type="InterPro" id="IPR050224">
    <property type="entry name" value="TALE_homeobox"/>
</dbReference>
<dbReference type="Pfam" id="PF05920">
    <property type="entry name" value="Homeobox_KN"/>
    <property type="match status" value="1"/>
</dbReference>
<feature type="domain" description="Homeobox" evidence="7">
    <location>
        <begin position="134"/>
        <end position="197"/>
    </location>
</feature>
<keyword evidence="4" id="KW-0863">Zinc-finger</keyword>
<dbReference type="InterPro" id="IPR008422">
    <property type="entry name" value="KN_HD"/>
</dbReference>
<dbReference type="GO" id="GO:0003677">
    <property type="term" value="F:DNA binding"/>
    <property type="evidence" value="ECO:0007669"/>
    <property type="project" value="UniProtKB-UniRule"/>
</dbReference>
<evidence type="ECO:0000313" key="9">
    <source>
        <dbReference type="EMBL" id="KAF2763113.1"/>
    </source>
</evidence>
<comment type="subcellular location">
    <subcellularLocation>
        <location evidence="5">Nucleus</location>
    </subcellularLocation>
</comment>
<evidence type="ECO:0000256" key="5">
    <source>
        <dbReference type="PROSITE-ProRule" id="PRU00108"/>
    </source>
</evidence>
<evidence type="ECO:0000259" key="8">
    <source>
        <dbReference type="PROSITE" id="PS50157"/>
    </source>
</evidence>
<dbReference type="AlphaFoldDB" id="A0A6A6WLR7"/>
<dbReference type="RefSeq" id="XP_033605564.1">
    <property type="nucleotide sequence ID" value="XM_033746313.1"/>
</dbReference>
<feature type="compositionally biased region" description="Polar residues" evidence="6">
    <location>
        <begin position="116"/>
        <end position="125"/>
    </location>
</feature>
<evidence type="ECO:0000259" key="7">
    <source>
        <dbReference type="PROSITE" id="PS50071"/>
    </source>
</evidence>
<dbReference type="Proteomes" id="UP000799437">
    <property type="component" value="Unassembled WGS sequence"/>
</dbReference>
<accession>A0A6A6WLR7</accession>
<gene>
    <name evidence="9" type="ORF">EJ05DRAFT_495952</name>
</gene>
<feature type="region of interest" description="Disordered" evidence="6">
    <location>
        <begin position="262"/>
        <end position="313"/>
    </location>
</feature>
<keyword evidence="4" id="KW-0862">Zinc</keyword>
<evidence type="ECO:0000256" key="2">
    <source>
        <dbReference type="ARBA" id="ARBA00023155"/>
    </source>
</evidence>
<feature type="domain" description="C2H2-type" evidence="8">
    <location>
        <begin position="391"/>
        <end position="422"/>
    </location>
</feature>
<evidence type="ECO:0000313" key="10">
    <source>
        <dbReference type="Proteomes" id="UP000799437"/>
    </source>
</evidence>
<dbReference type="GO" id="GO:0008270">
    <property type="term" value="F:zinc ion binding"/>
    <property type="evidence" value="ECO:0007669"/>
    <property type="project" value="UniProtKB-KW"/>
</dbReference>
<name>A0A6A6WLR7_9PEZI</name>
<dbReference type="SMART" id="SM00355">
    <property type="entry name" value="ZnF_C2H2"/>
    <property type="match status" value="4"/>
</dbReference>
<evidence type="ECO:0000256" key="6">
    <source>
        <dbReference type="SAM" id="MobiDB-lite"/>
    </source>
</evidence>
<feature type="region of interest" description="Disordered" evidence="6">
    <location>
        <begin position="90"/>
        <end position="125"/>
    </location>
</feature>
<feature type="DNA-binding region" description="Homeobox" evidence="5">
    <location>
        <begin position="136"/>
        <end position="198"/>
    </location>
</feature>
<dbReference type="EMBL" id="ML996565">
    <property type="protein sequence ID" value="KAF2763113.1"/>
    <property type="molecule type" value="Genomic_DNA"/>
</dbReference>
<dbReference type="PROSITE" id="PS50071">
    <property type="entry name" value="HOMEOBOX_2"/>
    <property type="match status" value="1"/>
</dbReference>
<keyword evidence="4" id="KW-0479">Metal-binding</keyword>
<evidence type="ECO:0000256" key="3">
    <source>
        <dbReference type="ARBA" id="ARBA00023242"/>
    </source>
</evidence>
<dbReference type="PROSITE" id="PS50157">
    <property type="entry name" value="ZINC_FINGER_C2H2_2"/>
    <property type="match status" value="1"/>
</dbReference>
<evidence type="ECO:0000256" key="1">
    <source>
        <dbReference type="ARBA" id="ARBA00023125"/>
    </source>
</evidence>
<feature type="compositionally biased region" description="Basic residues" evidence="6">
    <location>
        <begin position="100"/>
        <end position="115"/>
    </location>
</feature>
<evidence type="ECO:0000256" key="4">
    <source>
        <dbReference type="PROSITE-ProRule" id="PRU00042"/>
    </source>
</evidence>
<keyword evidence="10" id="KW-1185">Reference proteome</keyword>
<feature type="region of interest" description="Disordered" evidence="6">
    <location>
        <begin position="638"/>
        <end position="673"/>
    </location>
</feature>
<keyword evidence="1 5" id="KW-0238">DNA-binding</keyword>
<reference evidence="9" key="1">
    <citation type="journal article" date="2020" name="Stud. Mycol.">
        <title>101 Dothideomycetes genomes: a test case for predicting lifestyles and emergence of pathogens.</title>
        <authorList>
            <person name="Haridas S."/>
            <person name="Albert R."/>
            <person name="Binder M."/>
            <person name="Bloem J."/>
            <person name="Labutti K."/>
            <person name="Salamov A."/>
            <person name="Andreopoulos B."/>
            <person name="Baker S."/>
            <person name="Barry K."/>
            <person name="Bills G."/>
            <person name="Bluhm B."/>
            <person name="Cannon C."/>
            <person name="Castanera R."/>
            <person name="Culley D."/>
            <person name="Daum C."/>
            <person name="Ezra D."/>
            <person name="Gonzalez J."/>
            <person name="Henrissat B."/>
            <person name="Kuo A."/>
            <person name="Liang C."/>
            <person name="Lipzen A."/>
            <person name="Lutzoni F."/>
            <person name="Magnuson J."/>
            <person name="Mondo S."/>
            <person name="Nolan M."/>
            <person name="Ohm R."/>
            <person name="Pangilinan J."/>
            <person name="Park H.-J."/>
            <person name="Ramirez L."/>
            <person name="Alfaro M."/>
            <person name="Sun H."/>
            <person name="Tritt A."/>
            <person name="Yoshinaga Y."/>
            <person name="Zwiers L.-H."/>
            <person name="Turgeon B."/>
            <person name="Goodwin S."/>
            <person name="Spatafora J."/>
            <person name="Crous P."/>
            <person name="Grigoriev I."/>
        </authorList>
    </citation>
    <scope>NUCLEOTIDE SEQUENCE</scope>
    <source>
        <strain evidence="9">CBS 121739</strain>
    </source>
</reference>
<dbReference type="SMART" id="SM00389">
    <property type="entry name" value="HOX"/>
    <property type="match status" value="1"/>
</dbReference>
<dbReference type="InterPro" id="IPR013087">
    <property type="entry name" value="Znf_C2H2_type"/>
</dbReference>
<keyword evidence="3 5" id="KW-0539">Nucleus</keyword>
<proteinExistence type="predicted"/>
<dbReference type="GO" id="GO:0006355">
    <property type="term" value="P:regulation of DNA-templated transcription"/>
    <property type="evidence" value="ECO:0007669"/>
    <property type="project" value="InterPro"/>
</dbReference>